<organism evidence="1 2">
    <name type="scientific">Angiostrongylus cantonensis</name>
    <name type="common">Rat lungworm</name>
    <dbReference type="NCBI Taxonomy" id="6313"/>
    <lineage>
        <taxon>Eukaryota</taxon>
        <taxon>Metazoa</taxon>
        <taxon>Ecdysozoa</taxon>
        <taxon>Nematoda</taxon>
        <taxon>Chromadorea</taxon>
        <taxon>Rhabditida</taxon>
        <taxon>Rhabditina</taxon>
        <taxon>Rhabditomorpha</taxon>
        <taxon>Strongyloidea</taxon>
        <taxon>Metastrongylidae</taxon>
        <taxon>Angiostrongylus</taxon>
    </lineage>
</organism>
<evidence type="ECO:0000313" key="2">
    <source>
        <dbReference type="WBParaSite" id="ACAC_0000155301-mRNA-1"/>
    </source>
</evidence>
<reference evidence="2" key="2">
    <citation type="submission" date="2017-02" db="UniProtKB">
        <authorList>
            <consortium name="WormBaseParasite"/>
        </authorList>
    </citation>
    <scope>IDENTIFICATION</scope>
</reference>
<protein>
    <submittedName>
        <fullName evidence="2">Secreted protein</fullName>
    </submittedName>
</protein>
<reference evidence="1" key="1">
    <citation type="submission" date="2012-09" db="EMBL/GenBank/DDBJ databases">
        <authorList>
            <person name="Martin A.A."/>
        </authorList>
    </citation>
    <scope>NUCLEOTIDE SEQUENCE</scope>
</reference>
<keyword evidence="1" id="KW-1185">Reference proteome</keyword>
<dbReference type="Proteomes" id="UP000035642">
    <property type="component" value="Unassembled WGS sequence"/>
</dbReference>
<evidence type="ECO:0000313" key="1">
    <source>
        <dbReference type="Proteomes" id="UP000035642"/>
    </source>
</evidence>
<dbReference type="WBParaSite" id="ACAC_0000155301-mRNA-1">
    <property type="protein sequence ID" value="ACAC_0000155301-mRNA-1"/>
    <property type="gene ID" value="ACAC_0000155301"/>
</dbReference>
<proteinExistence type="predicted"/>
<sequence>MLARERRRLSKPMLINIFLIVDVRFGLFVVRVNGHGQTRVDEEVNADESSTVACFQEQFCSNVIDAVEWVGSSRLGQANDVVPYHSCLHEQVFCRGLGCNCTCIVGTDRHHSSS</sequence>
<name>A0A0K0CVZ5_ANGCA</name>
<accession>A0A0K0CVZ5</accession>
<dbReference type="AlphaFoldDB" id="A0A0K0CVZ5"/>